<dbReference type="SUPFAM" id="SSF141729">
    <property type="entry name" value="FimD N-terminal domain-like"/>
    <property type="match status" value="1"/>
</dbReference>
<evidence type="ECO:0000256" key="5">
    <source>
        <dbReference type="ARBA" id="ARBA00022692"/>
    </source>
</evidence>
<feature type="domain" description="PapC N-terminal" evidence="10">
    <location>
        <begin position="23"/>
        <end position="131"/>
    </location>
</feature>
<comment type="subcellular location">
    <subcellularLocation>
        <location evidence="1">Cell outer membrane</location>
        <topology evidence="1">Multi-pass membrane protein</topology>
    </subcellularLocation>
</comment>
<keyword evidence="8" id="KW-0998">Cell outer membrane</keyword>
<evidence type="ECO:0000256" key="1">
    <source>
        <dbReference type="ARBA" id="ARBA00004571"/>
    </source>
</evidence>
<dbReference type="EMBL" id="VHJA01000070">
    <property type="protein sequence ID" value="TPV37768.1"/>
    <property type="molecule type" value="Genomic_DNA"/>
</dbReference>
<dbReference type="GO" id="GO:0009279">
    <property type="term" value="C:cell outer membrane"/>
    <property type="evidence" value="ECO:0007669"/>
    <property type="project" value="UniProtKB-SubCell"/>
</dbReference>
<dbReference type="PANTHER" id="PTHR30451">
    <property type="entry name" value="OUTER MEMBRANE USHER PROTEIN"/>
    <property type="match status" value="1"/>
</dbReference>
<organism evidence="11 12">
    <name type="scientific">Pantoea deleyi</name>
    <dbReference type="NCBI Taxonomy" id="470932"/>
    <lineage>
        <taxon>Bacteria</taxon>
        <taxon>Pseudomonadati</taxon>
        <taxon>Pseudomonadota</taxon>
        <taxon>Gammaproteobacteria</taxon>
        <taxon>Enterobacterales</taxon>
        <taxon>Erwiniaceae</taxon>
        <taxon>Pantoea</taxon>
    </lineage>
</organism>
<dbReference type="InterPro" id="IPR037224">
    <property type="entry name" value="PapC_N_sf"/>
</dbReference>
<dbReference type="GO" id="GO:0009297">
    <property type="term" value="P:pilus assembly"/>
    <property type="evidence" value="ECO:0007669"/>
    <property type="project" value="InterPro"/>
</dbReference>
<evidence type="ECO:0000313" key="11">
    <source>
        <dbReference type="EMBL" id="TPV37768.1"/>
    </source>
</evidence>
<accession>A0A506PWQ2</accession>
<name>A0A506PWQ2_9GAMM</name>
<dbReference type="OrthoDB" id="6465993at2"/>
<feature type="chain" id="PRO_5022947147" description="PapC N-terminal domain-containing protein" evidence="9">
    <location>
        <begin position="19"/>
        <end position="787"/>
    </location>
</feature>
<evidence type="ECO:0000313" key="12">
    <source>
        <dbReference type="Proteomes" id="UP000317747"/>
    </source>
</evidence>
<proteinExistence type="inferred from homology"/>
<dbReference type="InterPro" id="IPR000015">
    <property type="entry name" value="Fimb_usher"/>
</dbReference>
<keyword evidence="5" id="KW-0812">Transmembrane</keyword>
<comment type="caution">
    <text evidence="11">The sequence shown here is derived from an EMBL/GenBank/DDBJ whole genome shotgun (WGS) entry which is preliminary data.</text>
</comment>
<keyword evidence="7" id="KW-0472">Membrane</keyword>
<gene>
    <name evidence="11" type="ORF">FJW01_19255</name>
</gene>
<sequence>MKRFRLLSLLIFSAATLAAGGYDQEMLKALGYDASASALLDAGTHFLPGEQPVNIIVNRQSKGVHILTFDQAGNPCWTAEQLQALSISPERFTHEDQDACLRLPAESPVLVEQEIARSTLLLSVPESDLLSDPHYASGGNALIVNYDGQRYQYQPRAGASHTSQALTSEVGANINNWILRSGQSYASLDAQHQLTRLYSYAQRSVPAWSSVMQFGEITAGGSLFSGINLLGAQIMPEYGSENDKGRDVSLDLLVSQAGTVEVWQAGILLKTFQVTAGMNRLDDIPAISTSDDFEIISHDQTGHRETQRIPYIQARSSIAMAEDGLSMAVGRLRLTDEAFPLAVGSGGLYQNDFMAVTAGGMLSENYQAISWRTALRLAERLVASITQTASRARDVAGSERNRQGLNHQVSLNAGVTQQLSLTTSASFRGRDYMDAGNSWGSKKTSEQLGQTKSQYALGLSYSQPQAGVFSFSGSLSQSWRGTENRGYMFSWGHAFGKVNVNLGIQKNRLSVDERRSDNRYAYLNLSLPLGNSSSMRSWISDNDHKNRAGVGFDSTLNDKFSWSLSGEKSGQEAASMASSATWTTRYSQLSGGASHNENSTSYNYGARGGAVLHSGGLTFTPRKVGDTFGIISLNSPQPDVVMHTPGGTVWSDGRGYAIASWTPWQNNSVQIDNQSLPDNVQIISGIADVTPWHGAVVPVVLPAFRVRRALLSFPAGDGPAPDAPVKNGKGTLVAFVNDDGTLFFDNLPDEPLFTQRPDGTTCSLHILTPWQNEPSALYDSLSARCDP</sequence>
<dbReference type="GO" id="GO:0015473">
    <property type="term" value="F:fimbrial usher porin activity"/>
    <property type="evidence" value="ECO:0007669"/>
    <property type="project" value="InterPro"/>
</dbReference>
<evidence type="ECO:0000256" key="4">
    <source>
        <dbReference type="ARBA" id="ARBA00022452"/>
    </source>
</evidence>
<dbReference type="AlphaFoldDB" id="A0A506PWQ2"/>
<keyword evidence="12" id="KW-1185">Reference proteome</keyword>
<dbReference type="Proteomes" id="UP000317747">
    <property type="component" value="Unassembled WGS sequence"/>
</dbReference>
<keyword evidence="3" id="KW-0813">Transport</keyword>
<evidence type="ECO:0000256" key="9">
    <source>
        <dbReference type="SAM" id="SignalP"/>
    </source>
</evidence>
<evidence type="ECO:0000256" key="8">
    <source>
        <dbReference type="ARBA" id="ARBA00023237"/>
    </source>
</evidence>
<evidence type="ECO:0000256" key="6">
    <source>
        <dbReference type="ARBA" id="ARBA00022729"/>
    </source>
</evidence>
<dbReference type="RefSeq" id="WP_128085168.1">
    <property type="nucleotide sequence ID" value="NZ_CP071405.1"/>
</dbReference>
<protein>
    <recommendedName>
        <fullName evidence="10">PapC N-terminal domain-containing protein</fullName>
    </recommendedName>
</protein>
<dbReference type="Gene3D" id="3.10.20.410">
    <property type="match status" value="1"/>
</dbReference>
<dbReference type="Pfam" id="PF00577">
    <property type="entry name" value="Usher"/>
    <property type="match status" value="1"/>
</dbReference>
<evidence type="ECO:0000256" key="7">
    <source>
        <dbReference type="ARBA" id="ARBA00023136"/>
    </source>
</evidence>
<evidence type="ECO:0000256" key="3">
    <source>
        <dbReference type="ARBA" id="ARBA00022448"/>
    </source>
</evidence>
<comment type="similarity">
    <text evidence="2">Belongs to the fimbrial export usher family.</text>
</comment>
<keyword evidence="6 9" id="KW-0732">Signal</keyword>
<feature type="signal peptide" evidence="9">
    <location>
        <begin position="1"/>
        <end position="18"/>
    </location>
</feature>
<dbReference type="Pfam" id="PF13954">
    <property type="entry name" value="PapC_N"/>
    <property type="match status" value="1"/>
</dbReference>
<reference evidence="11 12" key="1">
    <citation type="submission" date="2019-06" db="EMBL/GenBank/DDBJ databases">
        <title>Taxogenomics and systematics of the genus Pantoea.</title>
        <authorList>
            <person name="Tambong J.T."/>
        </authorList>
    </citation>
    <scope>NUCLEOTIDE SEQUENCE [LARGE SCALE GENOMIC DNA]</scope>
    <source>
        <strain evidence="11 12">LMG 24200</strain>
    </source>
</reference>
<keyword evidence="4" id="KW-1134">Transmembrane beta strand</keyword>
<dbReference type="InterPro" id="IPR042186">
    <property type="entry name" value="FimD_plug_dom"/>
</dbReference>
<dbReference type="PANTHER" id="PTHR30451:SF8">
    <property type="entry name" value="FIMBRIAL USHER PROTEIN"/>
    <property type="match status" value="1"/>
</dbReference>
<evidence type="ECO:0000256" key="2">
    <source>
        <dbReference type="ARBA" id="ARBA00008064"/>
    </source>
</evidence>
<dbReference type="InterPro" id="IPR025885">
    <property type="entry name" value="PapC_N"/>
</dbReference>
<dbReference type="Gene3D" id="2.60.40.2610">
    <property type="entry name" value="Outer membrane usher protein FimD, plug domain"/>
    <property type="match status" value="1"/>
</dbReference>
<evidence type="ECO:0000259" key="10">
    <source>
        <dbReference type="Pfam" id="PF13954"/>
    </source>
</evidence>